<protein>
    <submittedName>
        <fullName evidence="5">Patatin-like phospholipase family protein</fullName>
    </submittedName>
</protein>
<dbReference type="PROSITE" id="PS51635">
    <property type="entry name" value="PNPLA"/>
    <property type="match status" value="1"/>
</dbReference>
<evidence type="ECO:0000259" key="4">
    <source>
        <dbReference type="PROSITE" id="PS51635"/>
    </source>
</evidence>
<feature type="active site" description="Proton acceptor" evidence="3">
    <location>
        <position position="198"/>
    </location>
</feature>
<organism evidence="5 6">
    <name type="scientific">Reichenbachiella ulvae</name>
    <dbReference type="NCBI Taxonomy" id="2980104"/>
    <lineage>
        <taxon>Bacteria</taxon>
        <taxon>Pseudomonadati</taxon>
        <taxon>Bacteroidota</taxon>
        <taxon>Cytophagia</taxon>
        <taxon>Cytophagales</taxon>
        <taxon>Reichenbachiellaceae</taxon>
        <taxon>Reichenbachiella</taxon>
    </lineage>
</organism>
<feature type="short sequence motif" description="GXGXXG" evidence="3">
    <location>
        <begin position="11"/>
        <end position="16"/>
    </location>
</feature>
<proteinExistence type="inferred from homology"/>
<evidence type="ECO:0000313" key="6">
    <source>
        <dbReference type="Proteomes" id="UP001300692"/>
    </source>
</evidence>
<evidence type="ECO:0000256" key="1">
    <source>
        <dbReference type="ARBA" id="ARBA00010240"/>
    </source>
</evidence>
<feature type="active site" description="Nucleophile" evidence="3">
    <location>
        <position position="52"/>
    </location>
</feature>
<name>A0ABT3CRM7_9BACT</name>
<keyword evidence="3" id="KW-0442">Lipid degradation</keyword>
<keyword evidence="3" id="KW-0378">Hydrolase</keyword>
<evidence type="ECO:0000256" key="2">
    <source>
        <dbReference type="ARBA" id="ARBA00023098"/>
    </source>
</evidence>
<accession>A0ABT3CRM7</accession>
<keyword evidence="6" id="KW-1185">Reference proteome</keyword>
<dbReference type="InterPro" id="IPR002641">
    <property type="entry name" value="PNPLA_dom"/>
</dbReference>
<dbReference type="Proteomes" id="UP001300692">
    <property type="component" value="Unassembled WGS sequence"/>
</dbReference>
<evidence type="ECO:0000256" key="3">
    <source>
        <dbReference type="PROSITE-ProRule" id="PRU01161"/>
    </source>
</evidence>
<gene>
    <name evidence="5" type="ORF">N7U62_06685</name>
</gene>
<evidence type="ECO:0000313" key="5">
    <source>
        <dbReference type="EMBL" id="MCV9386343.1"/>
    </source>
</evidence>
<keyword evidence="2 3" id="KW-0443">Lipid metabolism</keyword>
<dbReference type="EMBL" id="JAOYOD010000001">
    <property type="protein sequence ID" value="MCV9386343.1"/>
    <property type="molecule type" value="Genomic_DNA"/>
</dbReference>
<reference evidence="5 6" key="1">
    <citation type="submission" date="2022-10" db="EMBL/GenBank/DDBJ databases">
        <title>Comparative genomics and taxonomic characterization of three novel marine species of genus Reichenbachiella exhibiting antioxidant and polysaccharide degradation activities.</title>
        <authorList>
            <person name="Muhammad N."/>
            <person name="Lee Y.-J."/>
            <person name="Ko J."/>
            <person name="Kim S.-G."/>
        </authorList>
    </citation>
    <scope>NUCLEOTIDE SEQUENCE [LARGE SCALE GENOMIC DNA]</scope>
    <source>
        <strain evidence="5 6">ABR2-5</strain>
    </source>
</reference>
<dbReference type="PANTHER" id="PTHR32176:SF92">
    <property type="entry name" value="XYLOSE ISOMERASE"/>
    <property type="match status" value="1"/>
</dbReference>
<dbReference type="SUPFAM" id="SSF52151">
    <property type="entry name" value="FabD/lysophospholipase-like"/>
    <property type="match status" value="1"/>
</dbReference>
<feature type="short sequence motif" description="GXSXG" evidence="3">
    <location>
        <begin position="50"/>
        <end position="54"/>
    </location>
</feature>
<comment type="caution">
    <text evidence="5">The sequence shown here is derived from an EMBL/GenBank/DDBJ whole genome shotgun (WGS) entry which is preliminary data.</text>
</comment>
<dbReference type="PANTHER" id="PTHR32176">
    <property type="entry name" value="XYLOSE ISOMERASE"/>
    <property type="match status" value="1"/>
</dbReference>
<dbReference type="Pfam" id="PF01734">
    <property type="entry name" value="Patatin"/>
    <property type="match status" value="1"/>
</dbReference>
<comment type="similarity">
    <text evidence="1">Belongs to the patatin family.</text>
</comment>
<dbReference type="RefSeq" id="WP_264137125.1">
    <property type="nucleotide sequence ID" value="NZ_JAOYOD010000001.1"/>
</dbReference>
<feature type="short sequence motif" description="DGA/G" evidence="3">
    <location>
        <begin position="198"/>
        <end position="200"/>
    </location>
</feature>
<feature type="domain" description="PNPLA" evidence="4">
    <location>
        <begin position="7"/>
        <end position="211"/>
    </location>
</feature>
<sequence length="355" mass="39739">MKKVRILSLDGGGIRGIIPATIMCYVEKKAQEITDNPNLRIADLFDFSAGTSTGGILTCLYLCPGEDPEGPISKFTAEEALDLYVKYGYDIFNKSKVKWYDLKMMFDATQYSPRVLEKLAKERFGDKRLSQLLRPALITTYNLKTESTFFFSSREPESKKRDFYLRDVARSTSAAPTYFPPAKIKNLADPNQQMINLDGGVFANNPTMCAYAEVRDSKFGSLKEPSAKNMQILSIGTGGGNLKIKGVNDSQKWGILKWAENIPNIMMDGSADTVAYEIQSIFNSLESKELKEQYLRVDVPVELRDSYSSDMADASSKNIRKLQLAAEQTLKLQKPALDQLIGLLVEELKTEKAHT</sequence>
<dbReference type="Gene3D" id="3.40.1090.10">
    <property type="entry name" value="Cytosolic phospholipase A2 catalytic domain"/>
    <property type="match status" value="1"/>
</dbReference>
<dbReference type="InterPro" id="IPR016035">
    <property type="entry name" value="Acyl_Trfase/lysoPLipase"/>
</dbReference>